<dbReference type="PANTHER" id="PTHR13283:SF11">
    <property type="entry name" value="KREV INTERACTION TRAPPED PROTEIN 1"/>
    <property type="match status" value="1"/>
</dbReference>
<dbReference type="PROSITE" id="PS50088">
    <property type="entry name" value="ANK_REPEAT"/>
    <property type="match status" value="3"/>
</dbReference>
<feature type="compositionally biased region" description="Low complexity" evidence="2">
    <location>
        <begin position="639"/>
        <end position="654"/>
    </location>
</feature>
<feature type="repeat" description="ANK" evidence="1">
    <location>
        <begin position="410"/>
        <end position="433"/>
    </location>
</feature>
<dbReference type="Proteomes" id="UP000887566">
    <property type="component" value="Unplaced"/>
</dbReference>
<dbReference type="Gene3D" id="3.30.70.2240">
    <property type="entry name" value="KRIT, N-terminal Nudix domain, NPxY motif-rich region"/>
    <property type="match status" value="1"/>
</dbReference>
<dbReference type="WBParaSite" id="PSAMB.scaffold1399size32041.g12859.t1">
    <property type="protein sequence ID" value="PSAMB.scaffold1399size32041.g12859.t1"/>
    <property type="gene ID" value="PSAMB.scaffold1399size32041.g12859"/>
</dbReference>
<dbReference type="Gene3D" id="3.10.20.90">
    <property type="entry name" value="Phosphatidylinositol 3-kinase Catalytic Subunit, Chain A, domain 1"/>
    <property type="match status" value="1"/>
</dbReference>
<feature type="region of interest" description="Disordered" evidence="2">
    <location>
        <begin position="318"/>
        <end position="339"/>
    </location>
</feature>
<evidence type="ECO:0000256" key="1">
    <source>
        <dbReference type="PROSITE-ProRule" id="PRU00023"/>
    </source>
</evidence>
<feature type="domain" description="KRIT N-terminal NPxY motif-rich region" evidence="3">
    <location>
        <begin position="140"/>
        <end position="230"/>
    </location>
</feature>
<dbReference type="PROSITE" id="PS50297">
    <property type="entry name" value="ANK_REP_REGION"/>
    <property type="match status" value="2"/>
</dbReference>
<dbReference type="GO" id="GO:0005886">
    <property type="term" value="C:plasma membrane"/>
    <property type="evidence" value="ECO:0007669"/>
    <property type="project" value="TreeGrafter"/>
</dbReference>
<feature type="region of interest" description="Disordered" evidence="2">
    <location>
        <begin position="619"/>
        <end position="654"/>
    </location>
</feature>
<dbReference type="InterPro" id="IPR036770">
    <property type="entry name" value="Ankyrin_rpt-contain_sf"/>
</dbReference>
<evidence type="ECO:0000313" key="4">
    <source>
        <dbReference type="Proteomes" id="UP000887566"/>
    </source>
</evidence>
<reference evidence="5" key="1">
    <citation type="submission" date="2022-11" db="UniProtKB">
        <authorList>
            <consortium name="WormBaseParasite"/>
        </authorList>
    </citation>
    <scope>IDENTIFICATION</scope>
</reference>
<keyword evidence="1" id="KW-0040">ANK repeat</keyword>
<dbReference type="SUPFAM" id="SSF48403">
    <property type="entry name" value="Ankyrin repeat"/>
    <property type="match status" value="1"/>
</dbReference>
<feature type="repeat" description="ANK" evidence="1">
    <location>
        <begin position="376"/>
        <end position="400"/>
    </location>
</feature>
<dbReference type="InterPro" id="IPR002110">
    <property type="entry name" value="Ankyrin_rpt"/>
</dbReference>
<dbReference type="PANTHER" id="PTHR13283">
    <property type="entry name" value="KREV INTERACTION TRAPPED 1-RELATED"/>
    <property type="match status" value="1"/>
</dbReference>
<organism evidence="4 5">
    <name type="scientific">Plectus sambesii</name>
    <dbReference type="NCBI Taxonomy" id="2011161"/>
    <lineage>
        <taxon>Eukaryota</taxon>
        <taxon>Metazoa</taxon>
        <taxon>Ecdysozoa</taxon>
        <taxon>Nematoda</taxon>
        <taxon>Chromadorea</taxon>
        <taxon>Plectida</taxon>
        <taxon>Plectina</taxon>
        <taxon>Plectoidea</taxon>
        <taxon>Plectidae</taxon>
        <taxon>Plectus</taxon>
    </lineage>
</organism>
<feature type="repeat" description="ANK" evidence="1">
    <location>
        <begin position="343"/>
        <end position="375"/>
    </location>
</feature>
<dbReference type="AlphaFoldDB" id="A0A914UZN2"/>
<dbReference type="Gene3D" id="1.25.40.20">
    <property type="entry name" value="Ankyrin repeat-containing domain"/>
    <property type="match status" value="1"/>
</dbReference>
<accession>A0A914UZN2</accession>
<proteinExistence type="predicted"/>
<name>A0A914UZN2_9BILA</name>
<dbReference type="InterPro" id="IPR043058">
    <property type="entry name" value="NUDIX_sf"/>
</dbReference>
<dbReference type="GO" id="GO:0045454">
    <property type="term" value="P:cell redox homeostasis"/>
    <property type="evidence" value="ECO:0007669"/>
    <property type="project" value="TreeGrafter"/>
</dbReference>
<dbReference type="InterPro" id="IPR032022">
    <property type="entry name" value="NUDIX"/>
</dbReference>
<dbReference type="GO" id="GO:2000114">
    <property type="term" value="P:regulation of establishment of cell polarity"/>
    <property type="evidence" value="ECO:0007669"/>
    <property type="project" value="TreeGrafter"/>
</dbReference>
<sequence>MEVNVAIVQLRQTALSDRSPTRTLNPADYDVLLLHELLPSTSSGMAGLSLDEPTALRSVDHSAVTIRSEGKRAQHLPRLRVPFDHDPSEEALKLVRRLAGPNARNRLWRRAVQVGLWKSEASSISSRQSDVFFSGSRHYGTLYCIPVLEKDKTVFTVTPRRGRFENLSKLLNLCQNSSEAVDPETRHLVIRLEEWLREKQRQKPRFLTNLFLRAAATSRVRLCAHNPAYDPDESRSCHGRVVTKHDASDNRKSCELADEVRRGNDARAKMIFFEKYDVFIMNPLFGAGLCYHAKETAPAYFAKGRPSLSHMHRHSYLSQQVSTSTGGTGNHENASAESAASWTEEYPLHRCAYLGEADTIKQLLSQGHDPNQADSDSWTPLHYAAWYGKLEAMQVLLNYGNCDVNLRNKSGSTALHFAAWYGNVYMVELLMSHPGIIIEAKDKDGKSPRDLCECVPKPEFQAIARLLQASSEEKLAKIQVDMMDGSNTMLSLVSGSDTTAAQLHEQLCNELKLSEACGRLFAVWICSESLELQLKAEHKPLSHMLKWHTKILPKWSDSAEAAKEKPRLVFRRDARATLGDEKQASGVEWIPFCACVTQRRLRQRRRRATVVGSDVACRNSFGARPVPHTSEPQPPPPSTAAARPAALASTQSAH</sequence>
<keyword evidence="4" id="KW-1185">Reference proteome</keyword>
<dbReference type="SMART" id="SM00248">
    <property type="entry name" value="ANK"/>
    <property type="match status" value="3"/>
</dbReference>
<evidence type="ECO:0000256" key="2">
    <source>
        <dbReference type="SAM" id="MobiDB-lite"/>
    </source>
</evidence>
<evidence type="ECO:0000313" key="5">
    <source>
        <dbReference type="WBParaSite" id="PSAMB.scaffold1399size32041.g12859.t1"/>
    </source>
</evidence>
<evidence type="ECO:0000259" key="3">
    <source>
        <dbReference type="Pfam" id="PF16705"/>
    </source>
</evidence>
<dbReference type="Pfam" id="PF12796">
    <property type="entry name" value="Ank_2"/>
    <property type="match status" value="1"/>
</dbReference>
<protein>
    <submittedName>
        <fullName evidence="5">KRIT N-terminal NPxY motif-rich region domain-containing protein</fullName>
    </submittedName>
</protein>
<dbReference type="Pfam" id="PF16705">
    <property type="entry name" value="NUDIX_5"/>
    <property type="match status" value="1"/>
</dbReference>
<dbReference type="InterPro" id="IPR051594">
    <property type="entry name" value="KRIT1/FRMD8"/>
</dbReference>